<dbReference type="Proteomes" id="UP001432039">
    <property type="component" value="Chromosome"/>
</dbReference>
<evidence type="ECO:0000259" key="6">
    <source>
        <dbReference type="SMART" id="SM00306"/>
    </source>
</evidence>
<evidence type="ECO:0000256" key="3">
    <source>
        <dbReference type="SAM" id="Coils"/>
    </source>
</evidence>
<feature type="compositionally biased region" description="Polar residues" evidence="4">
    <location>
        <begin position="829"/>
        <end position="838"/>
    </location>
</feature>
<dbReference type="CDD" id="cd20745">
    <property type="entry name" value="FIX_RhsA_AHH_HNH-like"/>
    <property type="match status" value="1"/>
</dbReference>
<feature type="region of interest" description="Disordered" evidence="4">
    <location>
        <begin position="806"/>
        <end position="851"/>
    </location>
</feature>
<gene>
    <name evidence="7" type="ORF">OG517_01315</name>
</gene>
<dbReference type="InterPro" id="IPR030934">
    <property type="entry name" value="Intein_C"/>
</dbReference>
<feature type="compositionally biased region" description="Low complexity" evidence="4">
    <location>
        <begin position="229"/>
        <end position="239"/>
    </location>
</feature>
<dbReference type="InterPro" id="IPR003587">
    <property type="entry name" value="Hint_dom_N"/>
</dbReference>
<dbReference type="SUPFAM" id="SSF51294">
    <property type="entry name" value="Hedgehog/intein (Hint) domain"/>
    <property type="match status" value="1"/>
</dbReference>
<dbReference type="Pfam" id="PF00545">
    <property type="entry name" value="Ribonuclease"/>
    <property type="match status" value="1"/>
</dbReference>
<dbReference type="CDD" id="cd00081">
    <property type="entry name" value="Hint"/>
    <property type="match status" value="1"/>
</dbReference>
<dbReference type="Gene3D" id="3.10.450.30">
    <property type="entry name" value="Microbial ribonucleases"/>
    <property type="match status" value="1"/>
</dbReference>
<feature type="compositionally biased region" description="Basic and acidic residues" evidence="4">
    <location>
        <begin position="806"/>
        <end position="818"/>
    </location>
</feature>
<dbReference type="SMART" id="SM00306">
    <property type="entry name" value="HintN"/>
    <property type="match status" value="1"/>
</dbReference>
<evidence type="ECO:0000313" key="7">
    <source>
        <dbReference type="EMBL" id="WUQ10193.1"/>
    </source>
</evidence>
<dbReference type="NCBIfam" id="TIGR01443">
    <property type="entry name" value="intein_Cterm"/>
    <property type="match status" value="1"/>
</dbReference>
<dbReference type="PROSITE" id="PS50818">
    <property type="entry name" value="INTEIN_C_TER"/>
    <property type="match status" value="1"/>
</dbReference>
<feature type="chain" id="PRO_5045506437" evidence="5">
    <location>
        <begin position="22"/>
        <end position="1329"/>
    </location>
</feature>
<dbReference type="RefSeq" id="WP_328959754.1">
    <property type="nucleotide sequence ID" value="NZ_CP108090.1"/>
</dbReference>
<evidence type="ECO:0000256" key="5">
    <source>
        <dbReference type="SAM" id="SignalP"/>
    </source>
</evidence>
<evidence type="ECO:0000313" key="8">
    <source>
        <dbReference type="Proteomes" id="UP001432039"/>
    </source>
</evidence>
<feature type="coiled-coil region" evidence="3">
    <location>
        <begin position="533"/>
        <end position="567"/>
    </location>
</feature>
<evidence type="ECO:0000256" key="4">
    <source>
        <dbReference type="SAM" id="MobiDB-lite"/>
    </source>
</evidence>
<feature type="compositionally biased region" description="Basic and acidic residues" evidence="4">
    <location>
        <begin position="240"/>
        <end position="251"/>
    </location>
</feature>
<dbReference type="Pfam" id="PF07591">
    <property type="entry name" value="PT-HINT"/>
    <property type="match status" value="1"/>
</dbReference>
<name>A0ABZ1T564_STRVG</name>
<sequence length="1329" mass="138957">MARRAGRVLLPLTMLAGLVSAAPAAADEPATPPLSDRQRVVNSWKAGGPAVKAAAGSALVGTDEQLRAYLAQGQKIADDLDLREAALKLVTEAGPGVSEAARKALDGTPEQLAAFMKDGWKAPLADDQRLEAARITEGGGLSTREAGDKAMAGSLEDIKAFLTEGQYKQRDDDARLRVAQIEADGGPATKRAAGDALSGSIDDVRDFLTYGQHITRAQDQEHATITDLAQQTKNAQAAAEKARKSAEEQAQKAKTSAALAKQETAKAAAETKAAKGDARRAADAARRAAESARRAASAARTAVAAARAANAAAQAAATAAHNASTAALYASQAADGAWAAANSGKVHEDIAAAADRAAADAMKIADSADAMRETLRQSNAALEAALSAINDMTASAGQADDADKWARESGVHYGEAKAAANSARRHAAEAKRASEQARAHANAAATAAQESATAARSAAAHARNAATAARKAAEHAGDAQAAADKAKANAAEALAAAQRSGEAVKQIESVQDKARAREAEEVKARTATQVNEAADAKELYDLAKAEMNRLLQERNKLEGDFAQLAIQAEQPGANRTQIAATGRKMALTALQVHGPWSRSAAEAALAGDDAAVIAYATDGWKKATEQDERQQVNQIALTGGYKDLRAAAATALTGDAAQVRAFLATGQYQAAAPDRRVEVARIEEAGGTVVKEAASAALDNANPKALNDFLEAGQHRARLEDDRVAAARLAEGGTPEVKAAAETALASPDTQLRTFVESGQHRAKRRDQLNTAHIAQIKAITAAAHEASSRAYEDAFKAAQAASDAQKDANAAREHAEQATKYANEASGYATQAKQSADNARKSSNEAAASAATARNAEVQAARSAASAEQSAASAYASSLAAADYAASAFKAAEAAKTSAINAGMSNEAAQIKHAQTVQRFMIDEYNREVQKRQAEEAAAKKRNLIKIGTGVITFLTTGMLPPDMPLGVRLDLLHGTLDILGMIPGVGEIADGANCAIYAVEGTVQYFHPIGREGAWLDAGLACASMVPFAGWGTTPLKWARYGEKYGPDAKKLFDDLSEVFRKAPPVCPVGRNSFPAGTPVLMGDGSARPIEKIRVGDFVQAADPETGTSGPRRVEATIYTPDDRDFTDITLAGKKAASVTATAHHPFWSQNTRTWTDAADLKAGDTLLTAQGATAKIGSVRHWRTLQPAYNLTVDDLHTYYVLAGRTPVLVHNTGGPVPCPQVPWITSRLPAAEEAALNDTLAHITANTVPTGPTSIKWGTKFNNRDVDLPGGVGEHSPYLEYRVAPPAGTSGPGPLRVVRNQFTGETYYTWTHYGDSGKPAFVRVR</sequence>
<keyword evidence="2" id="KW-0378">Hydrolase</keyword>
<feature type="domain" description="Hint" evidence="6">
    <location>
        <begin position="1073"/>
        <end position="1173"/>
    </location>
</feature>
<dbReference type="EMBL" id="CP108090">
    <property type="protein sequence ID" value="WUQ10193.1"/>
    <property type="molecule type" value="Genomic_DNA"/>
</dbReference>
<protein>
    <submittedName>
        <fullName evidence="7">Polymorphic toxin-type HINT domain-containing protein</fullName>
    </submittedName>
</protein>
<dbReference type="PANTHER" id="PTHR23242:SF9">
    <property type="entry name" value="TRANSCRIPTION FACTOR HOXA13"/>
    <property type="match status" value="1"/>
</dbReference>
<dbReference type="InterPro" id="IPR016191">
    <property type="entry name" value="Ribonuclease/ribotoxin"/>
</dbReference>
<feature type="region of interest" description="Disordered" evidence="4">
    <location>
        <begin position="229"/>
        <end position="258"/>
    </location>
</feature>
<keyword evidence="3" id="KW-0175">Coiled coil</keyword>
<dbReference type="InterPro" id="IPR000026">
    <property type="entry name" value="N1-like"/>
</dbReference>
<reference evidence="7" key="1">
    <citation type="submission" date="2022-10" db="EMBL/GenBank/DDBJ databases">
        <title>The complete genomes of actinobacterial strains from the NBC collection.</title>
        <authorList>
            <person name="Joergensen T.S."/>
            <person name="Alvarez Arevalo M."/>
            <person name="Sterndorff E.B."/>
            <person name="Faurdal D."/>
            <person name="Vuksanovic O."/>
            <person name="Mourched A.-S."/>
            <person name="Charusanti P."/>
            <person name="Shaw S."/>
            <person name="Blin K."/>
            <person name="Weber T."/>
        </authorList>
    </citation>
    <scope>NUCLEOTIDE SEQUENCE</scope>
    <source>
        <strain evidence="7">NBC_00248</strain>
    </source>
</reference>
<keyword evidence="8" id="KW-1185">Reference proteome</keyword>
<feature type="signal peptide" evidence="5">
    <location>
        <begin position="1"/>
        <end position="21"/>
    </location>
</feature>
<evidence type="ECO:0000256" key="1">
    <source>
        <dbReference type="ARBA" id="ARBA00022722"/>
    </source>
</evidence>
<proteinExistence type="predicted"/>
<organism evidence="7 8">
    <name type="scientific">Streptomyces virginiae</name>
    <name type="common">Streptomyces cinnamonensis</name>
    <dbReference type="NCBI Taxonomy" id="1961"/>
    <lineage>
        <taxon>Bacteria</taxon>
        <taxon>Bacillati</taxon>
        <taxon>Actinomycetota</taxon>
        <taxon>Actinomycetes</taxon>
        <taxon>Kitasatosporales</taxon>
        <taxon>Streptomycetaceae</taxon>
        <taxon>Streptomyces</taxon>
    </lineage>
</organism>
<dbReference type="Pfam" id="PF03752">
    <property type="entry name" value="ALF"/>
    <property type="match status" value="8"/>
</dbReference>
<dbReference type="Gene3D" id="2.170.16.10">
    <property type="entry name" value="Hedgehog/Intein (Hint) domain"/>
    <property type="match status" value="1"/>
</dbReference>
<evidence type="ECO:0000256" key="2">
    <source>
        <dbReference type="ARBA" id="ARBA00022801"/>
    </source>
</evidence>
<accession>A0ABZ1T564</accession>
<dbReference type="PANTHER" id="PTHR23242">
    <property type="entry name" value="TRANSCRIPTION FACTOR HOXA13"/>
    <property type="match status" value="1"/>
</dbReference>
<dbReference type="InterPro" id="IPR036844">
    <property type="entry name" value="Hint_dom_sf"/>
</dbReference>
<keyword evidence="1" id="KW-0540">Nuclease</keyword>
<dbReference type="SUPFAM" id="SSF53933">
    <property type="entry name" value="Microbial ribonucleases"/>
    <property type="match status" value="1"/>
</dbReference>
<keyword evidence="5" id="KW-0732">Signal</keyword>
<dbReference type="InterPro" id="IPR005506">
    <property type="entry name" value="DUF312_ALF"/>
</dbReference>